<accession>A0A4C1WTW3</accession>
<dbReference type="AlphaFoldDB" id="A0A4C1WTW3"/>
<comment type="caution">
    <text evidence="2">The sequence shown here is derived from an EMBL/GenBank/DDBJ whole genome shotgun (WGS) entry which is preliminary data.</text>
</comment>
<organism evidence="2 3">
    <name type="scientific">Eumeta variegata</name>
    <name type="common">Bagworm moth</name>
    <name type="synonym">Eumeta japonica</name>
    <dbReference type="NCBI Taxonomy" id="151549"/>
    <lineage>
        <taxon>Eukaryota</taxon>
        <taxon>Metazoa</taxon>
        <taxon>Ecdysozoa</taxon>
        <taxon>Arthropoda</taxon>
        <taxon>Hexapoda</taxon>
        <taxon>Insecta</taxon>
        <taxon>Pterygota</taxon>
        <taxon>Neoptera</taxon>
        <taxon>Endopterygota</taxon>
        <taxon>Lepidoptera</taxon>
        <taxon>Glossata</taxon>
        <taxon>Ditrysia</taxon>
        <taxon>Tineoidea</taxon>
        <taxon>Psychidae</taxon>
        <taxon>Oiketicinae</taxon>
        <taxon>Eumeta</taxon>
    </lineage>
</organism>
<evidence type="ECO:0000313" key="2">
    <source>
        <dbReference type="EMBL" id="GBP54333.1"/>
    </source>
</evidence>
<dbReference type="Proteomes" id="UP000299102">
    <property type="component" value="Unassembled WGS sequence"/>
</dbReference>
<keyword evidence="3" id="KW-1185">Reference proteome</keyword>
<protein>
    <submittedName>
        <fullName evidence="2">Uncharacterized protein</fullName>
    </submittedName>
</protein>
<reference evidence="2 3" key="1">
    <citation type="journal article" date="2019" name="Commun. Biol.">
        <title>The bagworm genome reveals a unique fibroin gene that provides high tensile strength.</title>
        <authorList>
            <person name="Kono N."/>
            <person name="Nakamura H."/>
            <person name="Ohtoshi R."/>
            <person name="Tomita M."/>
            <person name="Numata K."/>
            <person name="Arakawa K."/>
        </authorList>
    </citation>
    <scope>NUCLEOTIDE SEQUENCE [LARGE SCALE GENOMIC DNA]</scope>
</reference>
<gene>
    <name evidence="2" type="ORF">EVAR_38567_1</name>
</gene>
<feature type="compositionally biased region" description="Acidic residues" evidence="1">
    <location>
        <begin position="52"/>
        <end position="63"/>
    </location>
</feature>
<dbReference type="EMBL" id="BGZK01000644">
    <property type="protein sequence ID" value="GBP54333.1"/>
    <property type="molecule type" value="Genomic_DNA"/>
</dbReference>
<proteinExistence type="predicted"/>
<evidence type="ECO:0000313" key="3">
    <source>
        <dbReference type="Proteomes" id="UP000299102"/>
    </source>
</evidence>
<feature type="region of interest" description="Disordered" evidence="1">
    <location>
        <begin position="52"/>
        <end position="71"/>
    </location>
</feature>
<name>A0A4C1WTW3_EUMVA</name>
<sequence>MAETGTIKPPPNARRFQRLQETKVIIAVHGHSQTQNNYQCVVDRLGRNRISDEEENELMEEQYGDGGGKWL</sequence>
<evidence type="ECO:0000256" key="1">
    <source>
        <dbReference type="SAM" id="MobiDB-lite"/>
    </source>
</evidence>